<reference evidence="2 3" key="1">
    <citation type="journal article" date="2014" name="Genome Announc.">
        <title>The Genome of the Predominant Equine Lactobacillus Species, Lactobacillus equi, Is Reflective of Its Lifestyle Adaptations to an Herbivorous Host.</title>
        <authorList>
            <person name="O'Donnell M.M."/>
            <person name="Harris H.M."/>
            <person name="O'Toole P.W."/>
            <person name="Ross R.P."/>
        </authorList>
    </citation>
    <scope>NUCLEOTIDE SEQUENCE [LARGE SCALE GENOMIC DNA]</scope>
    <source>
        <strain evidence="2 3">DPC 6820</strain>
    </source>
</reference>
<name>V7I0M5_9LACO</name>
<protein>
    <submittedName>
        <fullName evidence="2">Uncharacterized protein</fullName>
    </submittedName>
</protein>
<dbReference type="Proteomes" id="UP000018559">
    <property type="component" value="Unassembled WGS sequence"/>
</dbReference>
<dbReference type="AlphaFoldDB" id="V7I0M5"/>
<keyword evidence="3" id="KW-1185">Reference proteome</keyword>
<gene>
    <name evidence="2" type="ORF">LEQ_1158</name>
</gene>
<feature type="coiled-coil region" evidence="1">
    <location>
        <begin position="11"/>
        <end position="53"/>
    </location>
</feature>
<organism evidence="2 3">
    <name type="scientific">Ligilactobacillus equi DPC 6820</name>
    <dbReference type="NCBI Taxonomy" id="1392007"/>
    <lineage>
        <taxon>Bacteria</taxon>
        <taxon>Bacillati</taxon>
        <taxon>Bacillota</taxon>
        <taxon>Bacilli</taxon>
        <taxon>Lactobacillales</taxon>
        <taxon>Lactobacillaceae</taxon>
        <taxon>Ligilactobacillus</taxon>
    </lineage>
</organism>
<sequence>MTETFQDSAYKEKLSQNFQLIEEALNEIESTVNDSKNQEAKEVTREYVDEEVKKLNNRIKFITVTGIDETVVRDVVDKILKEKGVI</sequence>
<proteinExistence type="predicted"/>
<evidence type="ECO:0000313" key="2">
    <source>
        <dbReference type="EMBL" id="ETA75100.1"/>
    </source>
</evidence>
<accession>V7I0M5</accession>
<evidence type="ECO:0000256" key="1">
    <source>
        <dbReference type="SAM" id="Coils"/>
    </source>
</evidence>
<dbReference type="PATRIC" id="fig|1392007.3.peg.83"/>
<evidence type="ECO:0000313" key="3">
    <source>
        <dbReference type="Proteomes" id="UP000018559"/>
    </source>
</evidence>
<comment type="caution">
    <text evidence="2">The sequence shown here is derived from an EMBL/GenBank/DDBJ whole genome shotgun (WGS) entry which is preliminary data.</text>
</comment>
<keyword evidence="1" id="KW-0175">Coiled coil</keyword>
<dbReference type="EMBL" id="AWWH01000011">
    <property type="protein sequence ID" value="ETA75100.1"/>
    <property type="molecule type" value="Genomic_DNA"/>
</dbReference>